<dbReference type="Proteomes" id="UP000516384">
    <property type="component" value="Plasmid pPlas1"/>
</dbReference>
<feature type="compositionally biased region" description="Basic residues" evidence="1">
    <location>
        <begin position="1"/>
        <end position="15"/>
    </location>
</feature>
<gene>
    <name evidence="2" type="ORF">IAQ67_29070</name>
</gene>
<keyword evidence="2" id="KW-0614">Plasmid</keyword>
<reference evidence="2 3" key="1">
    <citation type="submission" date="2020-09" db="EMBL/GenBank/DDBJ databases">
        <title>Characterization of Paenibacillus peoriae strain ZF390 with broad-spectrum antimicrobial activity as a potential biocontrol agent.</title>
        <authorList>
            <person name="Li L."/>
            <person name="Zhao Y."/>
            <person name="Li B."/>
            <person name="Xie X."/>
        </authorList>
    </citation>
    <scope>NUCLEOTIDE SEQUENCE [LARGE SCALE GENOMIC DNA]</scope>
    <source>
        <strain evidence="2 3">ZF390</strain>
        <plasmid evidence="2 3">pPlas1</plasmid>
    </source>
</reference>
<evidence type="ECO:0000313" key="2">
    <source>
        <dbReference type="EMBL" id="QNR70407.1"/>
    </source>
</evidence>
<geneLocation type="plasmid" evidence="2 3">
    <name>pPlas1</name>
</geneLocation>
<evidence type="ECO:0000256" key="1">
    <source>
        <dbReference type="SAM" id="MobiDB-lite"/>
    </source>
</evidence>
<dbReference type="RefSeq" id="WP_190299714.1">
    <property type="nucleotide sequence ID" value="NZ_CP061173.1"/>
</dbReference>
<feature type="region of interest" description="Disordered" evidence="1">
    <location>
        <begin position="1"/>
        <end position="30"/>
    </location>
</feature>
<dbReference type="AlphaFoldDB" id="A0A7H0YH49"/>
<accession>A0A7H0YH49</accession>
<dbReference type="EMBL" id="CP061173">
    <property type="protein sequence ID" value="QNR70407.1"/>
    <property type="molecule type" value="Genomic_DNA"/>
</dbReference>
<organism evidence="2 3">
    <name type="scientific">Paenibacillus peoriae</name>
    <dbReference type="NCBI Taxonomy" id="59893"/>
    <lineage>
        <taxon>Bacteria</taxon>
        <taxon>Bacillati</taxon>
        <taxon>Bacillota</taxon>
        <taxon>Bacilli</taxon>
        <taxon>Bacillales</taxon>
        <taxon>Paenibacillaceae</taxon>
        <taxon>Paenibacillus</taxon>
    </lineage>
</organism>
<evidence type="ECO:0000313" key="3">
    <source>
        <dbReference type="Proteomes" id="UP000516384"/>
    </source>
</evidence>
<sequence length="135" mass="15527">MSKKIRRSVKVKGHNRPIPFPTPESDKRKARRLRRKVGKEMVAGLAKIPAPTPLSGRIYEEVRAGRMDIGYRTWDVTSGKEPDWLKEMHDNNLQAIMNKGRRMELKEDNVAWIVPDPMVNAMPLRKLTDKPNDNG</sequence>
<name>A0A7H0YH49_9BACL</name>
<protein>
    <submittedName>
        <fullName evidence="2">Uncharacterized protein</fullName>
    </submittedName>
</protein>
<proteinExistence type="predicted"/>